<dbReference type="Proteomes" id="UP000298030">
    <property type="component" value="Unassembled WGS sequence"/>
</dbReference>
<sequence>MASPPLRLDSLTAQQWPSCYHYCAIRIYFAISAWNKYVRGVYDRSQKVRPAVYAKFSEAVLKEVAWASTVGTIARGHGAVLEHGRHQGRLVAEVTNIMLHKERAANPTDLRNFLARWESGAGEWRTTLLPWWDSLPSVNPDETFTSLANLIDIFNREIAVGGLPVPDADWVIRSHLPEEQQRLEQLQRARFWARQTVALTVERVAGVKARMKSLASDIEALGGSLPLPDHLRAAFEDESESEGSGSAIRLRRKLYKMTPNYCWHQFHHWMSARLVNMAWAVSQEWERLGMASPRSTADRTPWVQQMHLQLSWAETVSLLVETRTAVHRTEIVSSAARISTDKDILTAQALFNFYAHRRNVIVAFPSTAAPWWAQPNGPWPRPTLQTWIDAFLTSAPSFTEASERYMAQAMDLSAPTTDLLGEGIVDAQMGMHVVAKRRQEVERRLDELEQVILDVEPNALITGREGMRKMAEIIRDWRLGIH</sequence>
<organism evidence="1 2">
    <name type="scientific">Coprinellus micaceus</name>
    <name type="common">Glistening ink-cap mushroom</name>
    <name type="synonym">Coprinus micaceus</name>
    <dbReference type="NCBI Taxonomy" id="71717"/>
    <lineage>
        <taxon>Eukaryota</taxon>
        <taxon>Fungi</taxon>
        <taxon>Dikarya</taxon>
        <taxon>Basidiomycota</taxon>
        <taxon>Agaricomycotina</taxon>
        <taxon>Agaricomycetes</taxon>
        <taxon>Agaricomycetidae</taxon>
        <taxon>Agaricales</taxon>
        <taxon>Agaricineae</taxon>
        <taxon>Psathyrellaceae</taxon>
        <taxon>Coprinellus</taxon>
    </lineage>
</organism>
<reference evidence="1 2" key="1">
    <citation type="journal article" date="2019" name="Nat. Ecol. Evol.">
        <title>Megaphylogeny resolves global patterns of mushroom evolution.</title>
        <authorList>
            <person name="Varga T."/>
            <person name="Krizsan K."/>
            <person name="Foldi C."/>
            <person name="Dima B."/>
            <person name="Sanchez-Garcia M."/>
            <person name="Sanchez-Ramirez S."/>
            <person name="Szollosi G.J."/>
            <person name="Szarkandi J.G."/>
            <person name="Papp V."/>
            <person name="Albert L."/>
            <person name="Andreopoulos W."/>
            <person name="Angelini C."/>
            <person name="Antonin V."/>
            <person name="Barry K.W."/>
            <person name="Bougher N.L."/>
            <person name="Buchanan P."/>
            <person name="Buyck B."/>
            <person name="Bense V."/>
            <person name="Catcheside P."/>
            <person name="Chovatia M."/>
            <person name="Cooper J."/>
            <person name="Damon W."/>
            <person name="Desjardin D."/>
            <person name="Finy P."/>
            <person name="Geml J."/>
            <person name="Haridas S."/>
            <person name="Hughes K."/>
            <person name="Justo A."/>
            <person name="Karasinski D."/>
            <person name="Kautmanova I."/>
            <person name="Kiss B."/>
            <person name="Kocsube S."/>
            <person name="Kotiranta H."/>
            <person name="LaButti K.M."/>
            <person name="Lechner B.E."/>
            <person name="Liimatainen K."/>
            <person name="Lipzen A."/>
            <person name="Lukacs Z."/>
            <person name="Mihaltcheva S."/>
            <person name="Morgado L.N."/>
            <person name="Niskanen T."/>
            <person name="Noordeloos M.E."/>
            <person name="Ohm R.A."/>
            <person name="Ortiz-Santana B."/>
            <person name="Ovrebo C."/>
            <person name="Racz N."/>
            <person name="Riley R."/>
            <person name="Savchenko A."/>
            <person name="Shiryaev A."/>
            <person name="Soop K."/>
            <person name="Spirin V."/>
            <person name="Szebenyi C."/>
            <person name="Tomsovsky M."/>
            <person name="Tulloss R.E."/>
            <person name="Uehling J."/>
            <person name="Grigoriev I.V."/>
            <person name="Vagvolgyi C."/>
            <person name="Papp T."/>
            <person name="Martin F.M."/>
            <person name="Miettinen O."/>
            <person name="Hibbett D.S."/>
            <person name="Nagy L.G."/>
        </authorList>
    </citation>
    <scope>NUCLEOTIDE SEQUENCE [LARGE SCALE GENOMIC DNA]</scope>
    <source>
        <strain evidence="1 2">FP101781</strain>
    </source>
</reference>
<evidence type="ECO:0000313" key="2">
    <source>
        <dbReference type="Proteomes" id="UP000298030"/>
    </source>
</evidence>
<keyword evidence="2" id="KW-1185">Reference proteome</keyword>
<protein>
    <submittedName>
        <fullName evidence="1">Uncharacterized protein</fullName>
    </submittedName>
</protein>
<gene>
    <name evidence="1" type="ORF">FA13DRAFT_1715804</name>
</gene>
<dbReference type="AlphaFoldDB" id="A0A4Y7SM95"/>
<comment type="caution">
    <text evidence="1">The sequence shown here is derived from an EMBL/GenBank/DDBJ whole genome shotgun (WGS) entry which is preliminary data.</text>
</comment>
<dbReference type="EMBL" id="QPFP01000085">
    <property type="protein sequence ID" value="TEB22851.1"/>
    <property type="molecule type" value="Genomic_DNA"/>
</dbReference>
<name>A0A4Y7SM95_COPMI</name>
<accession>A0A4Y7SM95</accession>
<evidence type="ECO:0000313" key="1">
    <source>
        <dbReference type="EMBL" id="TEB22851.1"/>
    </source>
</evidence>
<proteinExistence type="predicted"/>